<dbReference type="InterPro" id="IPR021109">
    <property type="entry name" value="Peptidase_aspartic_dom_sf"/>
</dbReference>
<evidence type="ECO:0000313" key="3">
    <source>
        <dbReference type="Proteomes" id="UP000069940"/>
    </source>
</evidence>
<sequence>MVPQQDVKLARYEFFQCQQEAITPGGEPESMTQFINRARELVKSCNFGNLGDEMLRDKIIMGIRDVSLKKRFIEQQDLTSAMVIQRCQTEEATRAEMERNNLFGQATSSHAVNKLARKPKKCAFCDKEYHKKLSDCPARGTVSKEEVPESSDESDVESVTTVQYLYSLKQDDEQLLTASLTFFSANKQPVPAKCILDTGATCNVIGINNAKRILNAKQLKMDKQQATMKVFGGGTLKSLGRVIIKCVHNENNYNTVFHVVDFEQQPLLSRNKCLQLKLIQLCLTITSDHTSAVQQVIEKYPAVFNGLGNLEGSVHLEVDKSVKPVVQQPRRIAVTLRDELRRTITEMGREGIIVEEKHNTDWVSNLVLVKRNNKIRMPTVDELLPELSNAKVFTTVDAKCGFWQISLDEESSRLTTFWTPFGRYRWLRMPFGISPAPEIF</sequence>
<dbReference type="PANTHER" id="PTHR37984">
    <property type="entry name" value="PROTEIN CBG26694"/>
    <property type="match status" value="1"/>
</dbReference>
<keyword evidence="3" id="KW-1185">Reference proteome</keyword>
<dbReference type="Pfam" id="PF00078">
    <property type="entry name" value="RVT_1"/>
    <property type="match status" value="1"/>
</dbReference>
<dbReference type="InterPro" id="IPR050951">
    <property type="entry name" value="Retrovirus_Pol_polyprotein"/>
</dbReference>
<protein>
    <recommendedName>
        <fullName evidence="1">Reverse transcriptase domain-containing protein</fullName>
    </recommendedName>
</protein>
<dbReference type="InterPro" id="IPR000477">
    <property type="entry name" value="RT_dom"/>
</dbReference>
<reference evidence="2" key="2">
    <citation type="submission" date="2025-05" db="UniProtKB">
        <authorList>
            <consortium name="EnsemblMetazoa"/>
        </authorList>
    </citation>
    <scope>IDENTIFICATION</scope>
    <source>
        <strain evidence="2">Foshan</strain>
    </source>
</reference>
<dbReference type="InterPro" id="IPR043502">
    <property type="entry name" value="DNA/RNA_pol_sf"/>
</dbReference>
<proteinExistence type="predicted"/>
<feature type="domain" description="Reverse transcriptase" evidence="1">
    <location>
        <begin position="382"/>
        <end position="440"/>
    </location>
</feature>
<accession>A0ABM1YQ12</accession>
<dbReference type="Gene3D" id="2.40.70.10">
    <property type="entry name" value="Acid Proteases"/>
    <property type="match status" value="1"/>
</dbReference>
<dbReference type="CDD" id="cd05481">
    <property type="entry name" value="retropepsin_like_LTR_1"/>
    <property type="match status" value="1"/>
</dbReference>
<dbReference type="Proteomes" id="UP000069940">
    <property type="component" value="Unassembled WGS sequence"/>
</dbReference>
<dbReference type="Gene3D" id="3.10.10.10">
    <property type="entry name" value="HIV Type 1 Reverse Transcriptase, subunit A, domain 1"/>
    <property type="match status" value="1"/>
</dbReference>
<dbReference type="SUPFAM" id="SSF56672">
    <property type="entry name" value="DNA/RNA polymerases"/>
    <property type="match status" value="1"/>
</dbReference>
<dbReference type="GeneID" id="134289905"/>
<dbReference type="EnsemblMetazoa" id="AALFPA23_011116.R15713">
    <property type="protein sequence ID" value="AALFPA23_011116.P15713"/>
    <property type="gene ID" value="AALFPA23_011116"/>
</dbReference>
<dbReference type="RefSeq" id="XP_062712611.1">
    <property type="nucleotide sequence ID" value="XM_062856627.1"/>
</dbReference>
<dbReference type="PANTHER" id="PTHR37984:SF8">
    <property type="entry name" value="CCHC-TYPE DOMAIN-CONTAINING PROTEIN"/>
    <property type="match status" value="1"/>
</dbReference>
<name>A0ABM1YQ12_AEDAL</name>
<evidence type="ECO:0000313" key="2">
    <source>
        <dbReference type="EnsemblMetazoa" id="AALFPA23_011116.P15713"/>
    </source>
</evidence>
<dbReference type="CDD" id="cd01647">
    <property type="entry name" value="RT_LTR"/>
    <property type="match status" value="1"/>
</dbReference>
<evidence type="ECO:0000259" key="1">
    <source>
        <dbReference type="Pfam" id="PF00078"/>
    </source>
</evidence>
<organism evidence="2 3">
    <name type="scientific">Aedes albopictus</name>
    <name type="common">Asian tiger mosquito</name>
    <name type="synonym">Stegomyia albopicta</name>
    <dbReference type="NCBI Taxonomy" id="7160"/>
    <lineage>
        <taxon>Eukaryota</taxon>
        <taxon>Metazoa</taxon>
        <taxon>Ecdysozoa</taxon>
        <taxon>Arthropoda</taxon>
        <taxon>Hexapoda</taxon>
        <taxon>Insecta</taxon>
        <taxon>Pterygota</taxon>
        <taxon>Neoptera</taxon>
        <taxon>Endopterygota</taxon>
        <taxon>Diptera</taxon>
        <taxon>Nematocera</taxon>
        <taxon>Culicoidea</taxon>
        <taxon>Culicidae</taxon>
        <taxon>Culicinae</taxon>
        <taxon>Aedini</taxon>
        <taxon>Aedes</taxon>
        <taxon>Stegomyia</taxon>
    </lineage>
</organism>
<reference evidence="3" key="1">
    <citation type="journal article" date="2015" name="Proc. Natl. Acad. Sci. U.S.A.">
        <title>Genome sequence of the Asian Tiger mosquito, Aedes albopictus, reveals insights into its biology, genetics, and evolution.</title>
        <authorList>
            <person name="Chen X.G."/>
            <person name="Jiang X."/>
            <person name="Gu J."/>
            <person name="Xu M."/>
            <person name="Wu Y."/>
            <person name="Deng Y."/>
            <person name="Zhang C."/>
            <person name="Bonizzoni M."/>
            <person name="Dermauw W."/>
            <person name="Vontas J."/>
            <person name="Armbruster P."/>
            <person name="Huang X."/>
            <person name="Yang Y."/>
            <person name="Zhang H."/>
            <person name="He W."/>
            <person name="Peng H."/>
            <person name="Liu Y."/>
            <person name="Wu K."/>
            <person name="Chen J."/>
            <person name="Lirakis M."/>
            <person name="Topalis P."/>
            <person name="Van Leeuwen T."/>
            <person name="Hall A.B."/>
            <person name="Jiang X."/>
            <person name="Thorpe C."/>
            <person name="Mueller R.L."/>
            <person name="Sun C."/>
            <person name="Waterhouse R.M."/>
            <person name="Yan G."/>
            <person name="Tu Z.J."/>
            <person name="Fang X."/>
            <person name="James A.A."/>
        </authorList>
    </citation>
    <scope>NUCLEOTIDE SEQUENCE [LARGE SCALE GENOMIC DNA]</scope>
    <source>
        <strain evidence="3">Foshan</strain>
    </source>
</reference>